<evidence type="ECO:0000313" key="2">
    <source>
        <dbReference type="Proteomes" id="UP000095281"/>
    </source>
</evidence>
<dbReference type="Gene3D" id="1.25.40.420">
    <property type="match status" value="1"/>
</dbReference>
<protein>
    <submittedName>
        <fullName evidence="3">BTB domain-containing protein</fullName>
    </submittedName>
</protein>
<dbReference type="PROSITE" id="PS50097">
    <property type="entry name" value="BTB"/>
    <property type="match status" value="1"/>
</dbReference>
<organism evidence="2 3">
    <name type="scientific">Meloidogyne hapla</name>
    <name type="common">Root-knot nematode worm</name>
    <dbReference type="NCBI Taxonomy" id="6305"/>
    <lineage>
        <taxon>Eukaryota</taxon>
        <taxon>Metazoa</taxon>
        <taxon>Ecdysozoa</taxon>
        <taxon>Nematoda</taxon>
        <taxon>Chromadorea</taxon>
        <taxon>Rhabditida</taxon>
        <taxon>Tylenchina</taxon>
        <taxon>Tylenchomorpha</taxon>
        <taxon>Tylenchoidea</taxon>
        <taxon>Meloidogynidae</taxon>
        <taxon>Meloidogyninae</taxon>
        <taxon>Meloidogyne</taxon>
    </lineage>
</organism>
<dbReference type="AlphaFoldDB" id="A0A1I8BTU0"/>
<evidence type="ECO:0000259" key="1">
    <source>
        <dbReference type="PROSITE" id="PS50097"/>
    </source>
</evidence>
<dbReference type="Pfam" id="PF00651">
    <property type="entry name" value="BTB"/>
    <property type="match status" value="1"/>
</dbReference>
<dbReference type="WBParaSite" id="MhA1_Contig586.frz3.gene18">
    <property type="protein sequence ID" value="MhA1_Contig586.frz3.gene18"/>
    <property type="gene ID" value="MhA1_Contig586.frz3.gene18"/>
</dbReference>
<evidence type="ECO:0000313" key="3">
    <source>
        <dbReference type="WBParaSite" id="MhA1_Contig586.frz3.gene18"/>
    </source>
</evidence>
<dbReference type="SUPFAM" id="SSF54695">
    <property type="entry name" value="POZ domain"/>
    <property type="match status" value="1"/>
</dbReference>
<dbReference type="Gene3D" id="3.30.710.10">
    <property type="entry name" value="Potassium Channel Kv1.1, Chain A"/>
    <property type="match status" value="1"/>
</dbReference>
<dbReference type="InterPro" id="IPR011333">
    <property type="entry name" value="SKP1/BTB/POZ_sf"/>
</dbReference>
<name>A0A1I8BTU0_MELHA</name>
<dbReference type="OMA" id="VEMACIN"/>
<dbReference type="InterPro" id="IPR000210">
    <property type="entry name" value="BTB/POZ_dom"/>
</dbReference>
<dbReference type="SMART" id="SM00225">
    <property type="entry name" value="BTB"/>
    <property type="match status" value="1"/>
</dbReference>
<dbReference type="PANTHER" id="PTHR24413">
    <property type="entry name" value="SPECKLE-TYPE POZ PROTEIN"/>
    <property type="match status" value="1"/>
</dbReference>
<keyword evidence="2" id="KW-1185">Reference proteome</keyword>
<dbReference type="CDD" id="cd18186">
    <property type="entry name" value="BTB_POZ_ZBTB_KLHL-like"/>
    <property type="match status" value="1"/>
</dbReference>
<reference evidence="3" key="1">
    <citation type="submission" date="2016-11" db="UniProtKB">
        <authorList>
            <consortium name="WormBaseParasite"/>
        </authorList>
    </citation>
    <scope>IDENTIFICATION</scope>
</reference>
<proteinExistence type="predicted"/>
<feature type="domain" description="BTB" evidence="1">
    <location>
        <begin position="35"/>
        <end position="111"/>
    </location>
</feature>
<dbReference type="Proteomes" id="UP000095281">
    <property type="component" value="Unplaced"/>
</dbReference>
<sequence>MPLDVKCKPKETFKFSPADTSHKLLTNMFQQGTLTDCVINIGDEKINAHSCILAQNSEVFLRMFEQKGMLEAQNVLKSRKRPYETGEINIVDYSAECFRAFLEYLYTGEINKILLEKHVDDLFTLSDKYEVLPLREICVQVMASKITATNFYKRYSFAEIFKLPLVEMACINFISANRKTFLGSNEWNEFKRANKDLATKLLESSAFD</sequence>
<accession>A0A1I8BTU0</accession>